<feature type="compositionally biased region" description="Acidic residues" evidence="7">
    <location>
        <begin position="283"/>
        <end position="298"/>
    </location>
</feature>
<accession>A0ABD3G6U4</accession>
<evidence type="ECO:0000313" key="11">
    <source>
        <dbReference type="Proteomes" id="UP001632037"/>
    </source>
</evidence>
<feature type="compositionally biased region" description="Polar residues" evidence="7">
    <location>
        <begin position="64"/>
        <end position="76"/>
    </location>
</feature>
<dbReference type="PROSITE" id="PS51633">
    <property type="entry name" value="CXC"/>
    <property type="match status" value="1"/>
</dbReference>
<feature type="domain" description="SET" evidence="8">
    <location>
        <begin position="1282"/>
        <end position="1399"/>
    </location>
</feature>
<evidence type="ECO:0000256" key="3">
    <source>
        <dbReference type="ARBA" id="ARBA00022691"/>
    </source>
</evidence>
<dbReference type="Pfam" id="PF00856">
    <property type="entry name" value="SET"/>
    <property type="match status" value="1"/>
</dbReference>
<dbReference type="InterPro" id="IPR041355">
    <property type="entry name" value="Pre-SET_CXC"/>
</dbReference>
<keyword evidence="2" id="KW-0808">Transferase</keyword>
<keyword evidence="4" id="KW-0805">Transcription regulation</keyword>
<feature type="compositionally biased region" description="Basic and acidic residues" evidence="7">
    <location>
        <begin position="317"/>
        <end position="326"/>
    </location>
</feature>
<comment type="caution">
    <text evidence="10">The sequence shown here is derived from an EMBL/GenBank/DDBJ whole genome shotgun (WGS) entry which is preliminary data.</text>
</comment>
<dbReference type="GO" id="GO:0032259">
    <property type="term" value="P:methylation"/>
    <property type="evidence" value="ECO:0007669"/>
    <property type="project" value="UniProtKB-KW"/>
</dbReference>
<evidence type="ECO:0000259" key="9">
    <source>
        <dbReference type="PROSITE" id="PS51633"/>
    </source>
</evidence>
<keyword evidence="3" id="KW-0949">S-adenosyl-L-methionine</keyword>
<dbReference type="InterPro" id="IPR045318">
    <property type="entry name" value="EZH1/2-like"/>
</dbReference>
<organism evidence="10 11">
    <name type="scientific">Phytophthora oleae</name>
    <dbReference type="NCBI Taxonomy" id="2107226"/>
    <lineage>
        <taxon>Eukaryota</taxon>
        <taxon>Sar</taxon>
        <taxon>Stramenopiles</taxon>
        <taxon>Oomycota</taxon>
        <taxon>Peronosporomycetes</taxon>
        <taxon>Peronosporales</taxon>
        <taxon>Peronosporaceae</taxon>
        <taxon>Phytophthora</taxon>
    </lineage>
</organism>
<feature type="compositionally biased region" description="Polar residues" evidence="7">
    <location>
        <begin position="944"/>
        <end position="953"/>
    </location>
</feature>
<dbReference type="Pfam" id="PF18264">
    <property type="entry name" value="preSET_CXC"/>
    <property type="match status" value="1"/>
</dbReference>
<feature type="region of interest" description="Disordered" evidence="7">
    <location>
        <begin position="938"/>
        <end position="1033"/>
    </location>
</feature>
<dbReference type="InterPro" id="IPR001214">
    <property type="entry name" value="SET_dom"/>
</dbReference>
<dbReference type="PANTHER" id="PTHR45747:SF4">
    <property type="entry name" value="HISTONE-LYSINE N-METHYLTRANSFERASE E(Z)"/>
    <property type="match status" value="1"/>
</dbReference>
<dbReference type="Gene3D" id="2.170.270.10">
    <property type="entry name" value="SET domain"/>
    <property type="match status" value="1"/>
</dbReference>
<evidence type="ECO:0000256" key="4">
    <source>
        <dbReference type="ARBA" id="ARBA00023015"/>
    </source>
</evidence>
<sequence>MSGAHKVIEISSSSDEASSADSAPRVPRRQASSNSSSEEEKRQLKPPKRRLVRSEYGRRKRVATNESESSQSSGNDIEQRLARLQRSRRAPLKKVKVAPTRHTRHDPRADGEMRQITEGMIFSELQAQQQMMERIQAQNRRKAQQKPKDETQKPLVAPKKELLNHKRDLSNLRLQTARKSAGPMPRKETSSSSEESESEGEWAAFTQKSKQRETMRKQEVKRSVDARRVEQVKKSRVIQTSGRQTARKGVVSLSREKQKTMVIKPRKTKYEVVAKKSRSSSSEESEAESGESELESEQENERKSEEESADDDFELVEPSRETKESTPPKQQDTAASLSKPQHGDPLPANPVQTDAQAILRLHGTSETQYIKEKLSFRELQEQEKLMAFFRAQKRRQKQEVSGVPSTARKGGHSTTAANGAAKTSGSGRRARMGIAQNVTLDTSPSTSFVSPPARNGLSASHAPIVSAADCTNKPAKKPTNPVIHSTAWRRLVFEEAPPNILEGVSTTPYPLGFDRPLWDYDKTGELKRKCKYVGAVGQGVALTEDNFELQPPSQSEVTNEIRELVDQELPYIRKCHARRVRHILRATREQLSEYLQAHQILRSERYTRLQWSEIANHQSWLDIIPIERTTAKRVQQSPTHTVHPYNYLVGDVRYFVRRDQTPLESLVYPETVTHLPNDITPIPRSFTMIGVRKNAFVEDDRILRYVPYLGEGEQMKIDNDHYDGTTMSKARQIDAFGEGQNLKVLNPGARDDEIMEYLLRVVVNKCGSSEKVFLALQHEAGFDRPSIDYSDMKNTYEAEQVAANRIAKVREIISLTQEASANIPVTQANAYKAIAKLAQPYWFLQDTSQLQSLAVRLQPPVSVFKSNYAHVPDAWGLRDRETFEDLIGWPHRDLFCRRCFTYDCSEHGIQNPQRSIRADPVYPMVNSPIIALAREELPVEESGENASPNSSSEVIELTDSSSDDESRESKNQSTPMAQPEPQPTTECRRSSRAQTRISSLATQNLEHQEKLLESERLADQEKRRKKREKFAQSADNSEYLDNSYLPAVTSSLKKLLSKTQSCGSFCWISAEDKEANYPPLTQVDAVLVRKLASSLQSNACVISAVLESPTCTCVQICRFLAEEKKRRDSGDLGADDLSTPTKRQRKGRHSSGVGSNRSLAKRVREQRIYDREKKFSYEPCDHDGICAENCDCIKRRHRCDRVCSCPRDCPNRSQGCKCSIGNCRTSTCPCLNAGRECDPDYCFTCGASDAAVMAFHPEFKRWDSQNISICQNVNMFRGSIQKNVGVASSATHGWGAYALEPIRKDEFVLEYTGELITDEEAERRGAIYDRKQVSYLFGINGEYVVDAARKGNKAKFANHKVKAAANLDVKIISSNGEDRIGLFASEDIEMGAELFFDYGYTHETAPKWSQLDKPEPEKRVYAVVDDDNEWERWE</sequence>
<dbReference type="SUPFAM" id="SSF82199">
    <property type="entry name" value="SET domain"/>
    <property type="match status" value="1"/>
</dbReference>
<feature type="region of interest" description="Disordered" evidence="7">
    <location>
        <begin position="1"/>
        <end position="114"/>
    </location>
</feature>
<dbReference type="EMBL" id="JBIMZQ010000001">
    <property type="protein sequence ID" value="KAL3674897.1"/>
    <property type="molecule type" value="Genomic_DNA"/>
</dbReference>
<protein>
    <recommendedName>
        <fullName evidence="12">Polycomb-like protein</fullName>
    </recommendedName>
</protein>
<feature type="compositionally biased region" description="Low complexity" evidence="7">
    <location>
        <begin position="9"/>
        <end position="22"/>
    </location>
</feature>
<evidence type="ECO:0000256" key="1">
    <source>
        <dbReference type="ARBA" id="ARBA00022603"/>
    </source>
</evidence>
<evidence type="ECO:0008006" key="12">
    <source>
        <dbReference type="Google" id="ProtNLM"/>
    </source>
</evidence>
<keyword evidence="5" id="KW-0804">Transcription</keyword>
<dbReference type="InterPro" id="IPR026489">
    <property type="entry name" value="CXC_dom"/>
</dbReference>
<reference evidence="10 11" key="1">
    <citation type="submission" date="2024-09" db="EMBL/GenBank/DDBJ databases">
        <title>Genome sequencing and assembly of Phytophthora oleae, isolate VK10A, causative agent of rot of olive drupes.</title>
        <authorList>
            <person name="Conti Taguali S."/>
            <person name="Riolo M."/>
            <person name="La Spada F."/>
            <person name="Cacciola S.O."/>
            <person name="Dionisio G."/>
        </authorList>
    </citation>
    <scope>NUCLEOTIDE SEQUENCE [LARGE SCALE GENOMIC DNA]</scope>
    <source>
        <strain evidence="10 11">VK10A</strain>
    </source>
</reference>
<feature type="domain" description="CXC" evidence="9">
    <location>
        <begin position="1160"/>
        <end position="1262"/>
    </location>
</feature>
<feature type="compositionally biased region" description="Basic and acidic residues" evidence="7">
    <location>
        <begin position="146"/>
        <end position="170"/>
    </location>
</feature>
<feature type="region of interest" description="Disordered" evidence="7">
    <location>
        <begin position="126"/>
        <end position="350"/>
    </location>
</feature>
<feature type="compositionally biased region" description="Polar residues" evidence="7">
    <location>
        <begin position="412"/>
        <end position="426"/>
    </location>
</feature>
<feature type="compositionally biased region" description="Basic and acidic residues" evidence="7">
    <location>
        <begin position="1006"/>
        <end position="1022"/>
    </location>
</feature>
<dbReference type="Proteomes" id="UP001632037">
    <property type="component" value="Unassembled WGS sequence"/>
</dbReference>
<evidence type="ECO:0000256" key="5">
    <source>
        <dbReference type="ARBA" id="ARBA00023163"/>
    </source>
</evidence>
<proteinExistence type="predicted"/>
<keyword evidence="1" id="KW-0489">Methyltransferase</keyword>
<dbReference type="PROSITE" id="PS50280">
    <property type="entry name" value="SET"/>
    <property type="match status" value="1"/>
</dbReference>
<evidence type="ECO:0000313" key="10">
    <source>
        <dbReference type="EMBL" id="KAL3674897.1"/>
    </source>
</evidence>
<feature type="compositionally biased region" description="Basic residues" evidence="7">
    <location>
        <begin position="83"/>
        <end position="105"/>
    </location>
</feature>
<evidence type="ECO:0000259" key="8">
    <source>
        <dbReference type="PROSITE" id="PS50280"/>
    </source>
</evidence>
<feature type="region of interest" description="Disordered" evidence="7">
    <location>
        <begin position="1129"/>
        <end position="1159"/>
    </location>
</feature>
<gene>
    <name evidence="10" type="ORF">V7S43_000823</name>
</gene>
<name>A0ABD3G6U4_9STRA</name>
<feature type="compositionally biased region" description="Polar residues" evidence="7">
    <location>
        <begin position="327"/>
        <end position="339"/>
    </location>
</feature>
<comment type="catalytic activity">
    <reaction evidence="6">
        <text>L-lysyl(27)-[histone H3] + 3 S-adenosyl-L-methionine = N(6),N(6),N(6)-trimethyl-L-lysyl(27)-[histone H3] + 3 S-adenosyl-L-homocysteine + 3 H(+)</text>
        <dbReference type="Rhea" id="RHEA:60292"/>
        <dbReference type="Rhea" id="RHEA-COMP:15535"/>
        <dbReference type="Rhea" id="RHEA-COMP:15548"/>
        <dbReference type="ChEBI" id="CHEBI:15378"/>
        <dbReference type="ChEBI" id="CHEBI:29969"/>
        <dbReference type="ChEBI" id="CHEBI:57856"/>
        <dbReference type="ChEBI" id="CHEBI:59789"/>
        <dbReference type="ChEBI" id="CHEBI:61961"/>
        <dbReference type="EC" id="2.1.1.356"/>
    </reaction>
</comment>
<keyword evidence="11" id="KW-1185">Reference proteome</keyword>
<feature type="compositionally biased region" description="Basic and acidic residues" evidence="7">
    <location>
        <begin position="210"/>
        <end position="233"/>
    </location>
</feature>
<dbReference type="PANTHER" id="PTHR45747">
    <property type="entry name" value="HISTONE-LYSINE N-METHYLTRANSFERASE E(Z)"/>
    <property type="match status" value="1"/>
</dbReference>
<dbReference type="GO" id="GO:0140951">
    <property type="term" value="F:histone H3K27 trimethyltransferase activity"/>
    <property type="evidence" value="ECO:0007669"/>
    <property type="project" value="UniProtKB-EC"/>
</dbReference>
<evidence type="ECO:0000256" key="6">
    <source>
        <dbReference type="ARBA" id="ARBA00048568"/>
    </source>
</evidence>
<dbReference type="SMART" id="SM00317">
    <property type="entry name" value="SET"/>
    <property type="match status" value="1"/>
</dbReference>
<evidence type="ECO:0000256" key="2">
    <source>
        <dbReference type="ARBA" id="ARBA00022679"/>
    </source>
</evidence>
<feature type="region of interest" description="Disordered" evidence="7">
    <location>
        <begin position="393"/>
        <end position="430"/>
    </location>
</feature>
<dbReference type="CDD" id="cd10519">
    <property type="entry name" value="SET_EZH"/>
    <property type="match status" value="1"/>
</dbReference>
<feature type="compositionally biased region" description="Polar residues" evidence="7">
    <location>
        <begin position="992"/>
        <end position="1005"/>
    </location>
</feature>
<dbReference type="InterPro" id="IPR046341">
    <property type="entry name" value="SET_dom_sf"/>
</dbReference>
<evidence type="ECO:0000256" key="7">
    <source>
        <dbReference type="SAM" id="MobiDB-lite"/>
    </source>
</evidence>